<gene>
    <name evidence="12" type="ORF">PCOR1329_LOCUS23225</name>
</gene>
<evidence type="ECO:0000313" key="13">
    <source>
        <dbReference type="Proteomes" id="UP001189429"/>
    </source>
</evidence>
<feature type="region of interest" description="Disordered" evidence="11">
    <location>
        <begin position="188"/>
        <end position="208"/>
    </location>
</feature>
<dbReference type="PANTHER" id="PTHR11214:SF3">
    <property type="entry name" value="BETA-1,3-GALACTOSYLTRANSFERASE 6"/>
    <property type="match status" value="1"/>
</dbReference>
<evidence type="ECO:0000256" key="2">
    <source>
        <dbReference type="ARBA" id="ARBA00008661"/>
    </source>
</evidence>
<sequence>GSRALWHRVEKEGHAKARFIICNDTSHDDDPAAVTKALKAEAKRFHDLVFLKCEEGYSHGRLTLKVLASMKYFHSRRKQMDLFMKVDDDSFVAWSRLHKLLNSLKTTSMKYIGHPLGPCNATRESNNRWYEPPDVYPNVSYPRTMAGGVGYLLGKDLIHEIMLDKEKNPQEACLNLVDVEKTYTQEMLTQASSSSPAAPTSHSPRTSPWYVKMPVLPPTAPVEPLFPCLGMASVPPVRHSSRPGAD</sequence>
<dbReference type="InterPro" id="IPR002659">
    <property type="entry name" value="Glyco_trans_31"/>
</dbReference>
<keyword evidence="6" id="KW-0735">Signal-anchor</keyword>
<evidence type="ECO:0000256" key="9">
    <source>
        <dbReference type="ARBA" id="ARBA00023136"/>
    </source>
</evidence>
<name>A0ABN9RSB5_9DINO</name>
<keyword evidence="8 10" id="KW-0333">Golgi apparatus</keyword>
<dbReference type="PANTHER" id="PTHR11214">
    <property type="entry name" value="BETA-1,3-N-ACETYLGLUCOSAMINYLTRANSFERASE"/>
    <property type="match status" value="1"/>
</dbReference>
<dbReference type="EMBL" id="CAUYUJ010007841">
    <property type="protein sequence ID" value="CAK0822130.1"/>
    <property type="molecule type" value="Genomic_DNA"/>
</dbReference>
<dbReference type="Pfam" id="PF01762">
    <property type="entry name" value="Galactosyl_T"/>
    <property type="match status" value="1"/>
</dbReference>
<keyword evidence="4" id="KW-0808">Transferase</keyword>
<feature type="compositionally biased region" description="Low complexity" evidence="11">
    <location>
        <begin position="189"/>
        <end position="208"/>
    </location>
</feature>
<comment type="subcellular location">
    <subcellularLocation>
        <location evidence="1 10">Golgi apparatus membrane</location>
        <topology evidence="1 10">Single-pass type II membrane protein</topology>
    </subcellularLocation>
</comment>
<evidence type="ECO:0000256" key="11">
    <source>
        <dbReference type="SAM" id="MobiDB-lite"/>
    </source>
</evidence>
<dbReference type="Gene3D" id="3.90.550.50">
    <property type="match status" value="1"/>
</dbReference>
<proteinExistence type="inferred from homology"/>
<keyword evidence="7" id="KW-1133">Transmembrane helix</keyword>
<evidence type="ECO:0000256" key="7">
    <source>
        <dbReference type="ARBA" id="ARBA00022989"/>
    </source>
</evidence>
<evidence type="ECO:0000313" key="12">
    <source>
        <dbReference type="EMBL" id="CAK0822130.1"/>
    </source>
</evidence>
<accession>A0ABN9RSB5</accession>
<evidence type="ECO:0000256" key="4">
    <source>
        <dbReference type="ARBA" id="ARBA00022679"/>
    </source>
</evidence>
<evidence type="ECO:0000256" key="10">
    <source>
        <dbReference type="RuleBase" id="RU363063"/>
    </source>
</evidence>
<evidence type="ECO:0000256" key="6">
    <source>
        <dbReference type="ARBA" id="ARBA00022968"/>
    </source>
</evidence>
<comment type="similarity">
    <text evidence="2 10">Belongs to the glycosyltransferase 31 family.</text>
</comment>
<evidence type="ECO:0000256" key="8">
    <source>
        <dbReference type="ARBA" id="ARBA00023034"/>
    </source>
</evidence>
<evidence type="ECO:0000256" key="5">
    <source>
        <dbReference type="ARBA" id="ARBA00022692"/>
    </source>
</evidence>
<keyword evidence="3 10" id="KW-0328">Glycosyltransferase</keyword>
<comment type="caution">
    <text evidence="12">The sequence shown here is derived from an EMBL/GenBank/DDBJ whole genome shotgun (WGS) entry which is preliminary data.</text>
</comment>
<feature type="non-terminal residue" evidence="12">
    <location>
        <position position="1"/>
    </location>
</feature>
<dbReference type="EC" id="2.4.1.-" evidence="10"/>
<evidence type="ECO:0000256" key="3">
    <source>
        <dbReference type="ARBA" id="ARBA00022676"/>
    </source>
</evidence>
<organism evidence="12 13">
    <name type="scientific">Prorocentrum cordatum</name>
    <dbReference type="NCBI Taxonomy" id="2364126"/>
    <lineage>
        <taxon>Eukaryota</taxon>
        <taxon>Sar</taxon>
        <taxon>Alveolata</taxon>
        <taxon>Dinophyceae</taxon>
        <taxon>Prorocentrales</taxon>
        <taxon>Prorocentraceae</taxon>
        <taxon>Prorocentrum</taxon>
    </lineage>
</organism>
<dbReference type="Proteomes" id="UP001189429">
    <property type="component" value="Unassembled WGS sequence"/>
</dbReference>
<keyword evidence="9" id="KW-0472">Membrane</keyword>
<keyword evidence="5" id="KW-0812">Transmembrane</keyword>
<reference evidence="12" key="1">
    <citation type="submission" date="2023-10" db="EMBL/GenBank/DDBJ databases">
        <authorList>
            <person name="Chen Y."/>
            <person name="Shah S."/>
            <person name="Dougan E. K."/>
            <person name="Thang M."/>
            <person name="Chan C."/>
        </authorList>
    </citation>
    <scope>NUCLEOTIDE SEQUENCE [LARGE SCALE GENOMIC DNA]</scope>
</reference>
<keyword evidence="13" id="KW-1185">Reference proteome</keyword>
<protein>
    <recommendedName>
        <fullName evidence="10">Hexosyltransferase</fullName>
        <ecNumber evidence="10">2.4.1.-</ecNumber>
    </recommendedName>
</protein>
<evidence type="ECO:0000256" key="1">
    <source>
        <dbReference type="ARBA" id="ARBA00004323"/>
    </source>
</evidence>